<evidence type="ECO:0000256" key="6">
    <source>
        <dbReference type="PROSITE-ProRule" id="PRU01330"/>
    </source>
</evidence>
<dbReference type="PROSITE" id="PS51987">
    <property type="entry name" value="GS_CATALYTIC"/>
    <property type="match status" value="1"/>
</dbReference>
<accession>A0A8C5PN92</accession>
<dbReference type="SMART" id="SM01230">
    <property type="entry name" value="Gln-synt_C"/>
    <property type="match status" value="1"/>
</dbReference>
<feature type="domain" description="GS catalytic" evidence="11">
    <location>
        <begin position="409"/>
        <end position="728"/>
    </location>
</feature>
<dbReference type="InterPro" id="IPR036651">
    <property type="entry name" value="Gln_synt_N_sf"/>
</dbReference>
<feature type="region of interest" description="Disordered" evidence="8">
    <location>
        <begin position="92"/>
        <end position="149"/>
    </location>
</feature>
<dbReference type="InterPro" id="IPR008147">
    <property type="entry name" value="Gln_synt_N"/>
</dbReference>
<keyword evidence="13" id="KW-1185">Reference proteome</keyword>
<reference evidence="12" key="2">
    <citation type="submission" date="2025-09" db="UniProtKB">
        <authorList>
            <consortium name="Ensembl"/>
        </authorList>
    </citation>
    <scope>IDENTIFICATION</scope>
</reference>
<dbReference type="Proteomes" id="UP000694569">
    <property type="component" value="Unplaced"/>
</dbReference>
<proteinExistence type="inferred from homology"/>
<dbReference type="GO" id="GO:0005737">
    <property type="term" value="C:cytoplasm"/>
    <property type="evidence" value="ECO:0007669"/>
    <property type="project" value="TreeGrafter"/>
</dbReference>
<feature type="domain" description="GS beta-grasp" evidence="10">
    <location>
        <begin position="308"/>
        <end position="402"/>
    </location>
</feature>
<evidence type="ECO:0000259" key="10">
    <source>
        <dbReference type="PROSITE" id="PS51986"/>
    </source>
</evidence>
<feature type="compositionally biased region" description="Basic and acidic residues" evidence="8">
    <location>
        <begin position="236"/>
        <end position="250"/>
    </location>
</feature>
<feature type="chain" id="PRO_5034088432" description="Lengsin" evidence="9">
    <location>
        <begin position="17"/>
        <end position="728"/>
    </location>
</feature>
<name>A0A8C5PN92_9ANUR</name>
<dbReference type="Gene3D" id="3.30.590.10">
    <property type="entry name" value="Glutamine synthetase/guanido kinase, catalytic domain"/>
    <property type="match status" value="1"/>
</dbReference>
<evidence type="ECO:0000256" key="4">
    <source>
        <dbReference type="ARBA" id="ARBA00039404"/>
    </source>
</evidence>
<dbReference type="FunFam" id="3.30.590.10:FF:000009">
    <property type="entry name" value="Lengsin, lens protein with glutamine synthetase domain"/>
    <property type="match status" value="1"/>
</dbReference>
<dbReference type="SUPFAM" id="SSF54368">
    <property type="entry name" value="Glutamine synthetase, N-terminal domain"/>
    <property type="match status" value="1"/>
</dbReference>
<comment type="similarity">
    <text evidence="1 6 7">Belongs to the glutamine synthetase family.</text>
</comment>
<dbReference type="GO" id="GO:0006542">
    <property type="term" value="P:glutamine biosynthetic process"/>
    <property type="evidence" value="ECO:0007669"/>
    <property type="project" value="InterPro"/>
</dbReference>
<evidence type="ECO:0000256" key="9">
    <source>
        <dbReference type="SAM" id="SignalP"/>
    </source>
</evidence>
<evidence type="ECO:0000256" key="8">
    <source>
        <dbReference type="SAM" id="MobiDB-lite"/>
    </source>
</evidence>
<dbReference type="Gene3D" id="3.10.20.70">
    <property type="entry name" value="Glutamine synthetase, N-terminal domain"/>
    <property type="match status" value="1"/>
</dbReference>
<gene>
    <name evidence="12" type="primary">LGSN</name>
</gene>
<dbReference type="PANTHER" id="PTHR43407:SF1">
    <property type="entry name" value="LENGSIN"/>
    <property type="match status" value="1"/>
</dbReference>
<evidence type="ECO:0000256" key="1">
    <source>
        <dbReference type="ARBA" id="ARBA00009897"/>
    </source>
</evidence>
<comment type="subunit">
    <text evidence="3">Dodecamer. Interacts with BFSP2 and VIM.</text>
</comment>
<dbReference type="GO" id="GO:0004356">
    <property type="term" value="F:glutamine synthetase activity"/>
    <property type="evidence" value="ECO:0007669"/>
    <property type="project" value="InterPro"/>
</dbReference>
<dbReference type="PANTHER" id="PTHR43407">
    <property type="entry name" value="GLUTAMINE SYNTHETASE"/>
    <property type="match status" value="1"/>
</dbReference>
<evidence type="ECO:0000256" key="3">
    <source>
        <dbReference type="ARBA" id="ARBA00038790"/>
    </source>
</evidence>
<sequence>MFIVILLIQEIAFAENDEIDGSVLSRIRKKRGVKVTGKYIPPLEWETKEPTNSRLWNHSNFVVYDDMADSTNYTAQTVDNVSTKLLLKEERQSSLLTNNGRKDASKMEQKKQRKDYRQVESPEAVGAKSIKDLTRGKIEERASDDEQITEKGTEDMMPLGSAIPKETIEELKNLLKESPLIRNRLKHNPKYTTTLLLPKTDENLTDKSALTFETFKPNFESDNKKISSLTMPGRKQTHDAAPEEVEKAELHHDGNHSLKSVKLNTNIGKELDMESNNNSESISSRNGIQNSLHVLSLGEQIKQQIAREDIQFVRFEAADLHGVSRSKIVPARLFHEKAVSGIYMPRSRLDLTTNTKDNEAGQKNPVHFNSDIVMKPDLTTFSILPWAEKTSRVLCDTYTVSGDPLLTSPRHLAKQQLFHLQESGFSLHSAFTYDFCAFVFAEIMNSKSIAFPADHDQLFMQQLFDGMYCTGGSIESFSSAAGPGQMQISFEPEYGLKCADNAFTFRTGLKEIAKKHGYIASFYADTGDFYNSGLLSHSLWNANCTKNLFFSESEDFTDIGKKWISGLLFHSAALSCLAAPGVGCRKLFSKDVKDSQDSICATWGSNDNSRAYNIKYHGSNGTYIENKLGSATANPYLVFAATIAAGMDGLKRNLNFFNETSRNADLDQFKACSIPLKLEDALLSLEEDKYITAAMGEEFIRHFVAVKRHELETDSMDADRNTFLEYFV</sequence>
<comment type="function">
    <text evidence="2">May act as a component of the cytoskeleton or as a chaperone for the reorganization of intermediate filament proteins during terminal differentiation in the lens. Does not seem to have enzymatic activity.</text>
</comment>
<reference evidence="12" key="1">
    <citation type="submission" date="2025-08" db="UniProtKB">
        <authorList>
            <consortium name="Ensembl"/>
        </authorList>
    </citation>
    <scope>IDENTIFICATION</scope>
</reference>
<evidence type="ECO:0000313" key="12">
    <source>
        <dbReference type="Ensembl" id="ENSLLEP00000025415.1"/>
    </source>
</evidence>
<dbReference type="Pfam" id="PF00120">
    <property type="entry name" value="Gln-synt_C"/>
    <property type="match status" value="1"/>
</dbReference>
<dbReference type="InterPro" id="IPR014746">
    <property type="entry name" value="Gln_synth/guanido_kin_cat_dom"/>
</dbReference>
<dbReference type="GO" id="GO:0016020">
    <property type="term" value="C:membrane"/>
    <property type="evidence" value="ECO:0007669"/>
    <property type="project" value="TreeGrafter"/>
</dbReference>
<dbReference type="OrthoDB" id="77835at2759"/>
<evidence type="ECO:0000256" key="2">
    <source>
        <dbReference type="ARBA" id="ARBA00037583"/>
    </source>
</evidence>
<feature type="region of interest" description="Disordered" evidence="8">
    <location>
        <begin position="223"/>
        <end position="250"/>
    </location>
</feature>
<feature type="compositionally biased region" description="Basic and acidic residues" evidence="8">
    <location>
        <begin position="100"/>
        <end position="120"/>
    </location>
</feature>
<dbReference type="PROSITE" id="PS51986">
    <property type="entry name" value="GS_BETA_GRASP"/>
    <property type="match status" value="1"/>
</dbReference>
<dbReference type="InterPro" id="IPR008146">
    <property type="entry name" value="Gln_synth_cat_dom"/>
</dbReference>
<organism evidence="12 13">
    <name type="scientific">Leptobrachium leishanense</name>
    <name type="common">Leishan spiny toad</name>
    <dbReference type="NCBI Taxonomy" id="445787"/>
    <lineage>
        <taxon>Eukaryota</taxon>
        <taxon>Metazoa</taxon>
        <taxon>Chordata</taxon>
        <taxon>Craniata</taxon>
        <taxon>Vertebrata</taxon>
        <taxon>Euteleostomi</taxon>
        <taxon>Amphibia</taxon>
        <taxon>Batrachia</taxon>
        <taxon>Anura</taxon>
        <taxon>Pelobatoidea</taxon>
        <taxon>Megophryidae</taxon>
        <taxon>Leptobrachium</taxon>
    </lineage>
</organism>
<keyword evidence="9" id="KW-0732">Signal</keyword>
<evidence type="ECO:0000313" key="13">
    <source>
        <dbReference type="Proteomes" id="UP000694569"/>
    </source>
</evidence>
<dbReference type="GeneTree" id="ENSGT00390000013639"/>
<evidence type="ECO:0000256" key="7">
    <source>
        <dbReference type="RuleBase" id="RU000384"/>
    </source>
</evidence>
<evidence type="ECO:0000256" key="5">
    <source>
        <dbReference type="ARBA" id="ARBA00042675"/>
    </source>
</evidence>
<feature type="compositionally biased region" description="Basic and acidic residues" evidence="8">
    <location>
        <begin position="129"/>
        <end position="141"/>
    </location>
</feature>
<dbReference type="FunFam" id="3.10.20.70:FF:000007">
    <property type="entry name" value="LOW QUALITY PROTEIN: lengsin"/>
    <property type="match status" value="1"/>
</dbReference>
<evidence type="ECO:0000259" key="11">
    <source>
        <dbReference type="PROSITE" id="PS51987"/>
    </source>
</evidence>
<feature type="signal peptide" evidence="9">
    <location>
        <begin position="1"/>
        <end position="16"/>
    </location>
</feature>
<dbReference type="SUPFAM" id="SSF55931">
    <property type="entry name" value="Glutamine synthetase/guanido kinase"/>
    <property type="match status" value="1"/>
</dbReference>
<protein>
    <recommendedName>
        <fullName evidence="4">Lengsin</fullName>
    </recommendedName>
    <alternativeName>
        <fullName evidence="5">Glutamate-ammonia ligase domain-containing protein 1</fullName>
    </alternativeName>
</protein>
<dbReference type="AlphaFoldDB" id="A0A8C5PN92"/>
<dbReference type="Ensembl" id="ENSLLET00000026386.1">
    <property type="protein sequence ID" value="ENSLLEP00000025415.1"/>
    <property type="gene ID" value="ENSLLEG00000016084.1"/>
</dbReference>